<sequence>MEQKKKLTLQLQTALALKILLSYGLIWLLNTCWEIEMQFWSDCVPLYKPKILQTPFYICSCGASPPAAAFSLLRNQRIYINGMPRLKHLNKFSHSLKLKLSPSNSSFRRPHVKVCFYR</sequence>
<comment type="caution">
    <text evidence="1">The sequence shown here is derived from an EMBL/GenBank/DDBJ whole genome shotgun (WGS) entry which is preliminary data.</text>
</comment>
<accession>A0ACC0RXX6</accession>
<dbReference type="Proteomes" id="UP000006729">
    <property type="component" value="Chromosome 14"/>
</dbReference>
<dbReference type="EMBL" id="CM009303">
    <property type="protein sequence ID" value="KAI9381675.1"/>
    <property type="molecule type" value="Genomic_DNA"/>
</dbReference>
<name>A0ACC0RXX6_POPTR</name>
<evidence type="ECO:0000313" key="2">
    <source>
        <dbReference type="Proteomes" id="UP000006729"/>
    </source>
</evidence>
<evidence type="ECO:0000313" key="1">
    <source>
        <dbReference type="EMBL" id="KAI9381675.1"/>
    </source>
</evidence>
<organism evidence="1 2">
    <name type="scientific">Populus trichocarpa</name>
    <name type="common">Western balsam poplar</name>
    <name type="synonym">Populus balsamifera subsp. trichocarpa</name>
    <dbReference type="NCBI Taxonomy" id="3694"/>
    <lineage>
        <taxon>Eukaryota</taxon>
        <taxon>Viridiplantae</taxon>
        <taxon>Streptophyta</taxon>
        <taxon>Embryophyta</taxon>
        <taxon>Tracheophyta</taxon>
        <taxon>Spermatophyta</taxon>
        <taxon>Magnoliopsida</taxon>
        <taxon>eudicotyledons</taxon>
        <taxon>Gunneridae</taxon>
        <taxon>Pentapetalae</taxon>
        <taxon>rosids</taxon>
        <taxon>fabids</taxon>
        <taxon>Malpighiales</taxon>
        <taxon>Salicaceae</taxon>
        <taxon>Saliceae</taxon>
        <taxon>Populus</taxon>
    </lineage>
</organism>
<reference evidence="1 2" key="1">
    <citation type="journal article" date="2006" name="Science">
        <title>The genome of black cottonwood, Populus trichocarpa (Torr. &amp; Gray).</title>
        <authorList>
            <person name="Tuskan G.A."/>
            <person name="Difazio S."/>
            <person name="Jansson S."/>
            <person name="Bohlmann J."/>
            <person name="Grigoriev I."/>
            <person name="Hellsten U."/>
            <person name="Putnam N."/>
            <person name="Ralph S."/>
            <person name="Rombauts S."/>
            <person name="Salamov A."/>
            <person name="Schein J."/>
            <person name="Sterck L."/>
            <person name="Aerts A."/>
            <person name="Bhalerao R.R."/>
            <person name="Bhalerao R.P."/>
            <person name="Blaudez D."/>
            <person name="Boerjan W."/>
            <person name="Brun A."/>
            <person name="Brunner A."/>
            <person name="Busov V."/>
            <person name="Campbell M."/>
            <person name="Carlson J."/>
            <person name="Chalot M."/>
            <person name="Chapman J."/>
            <person name="Chen G.L."/>
            <person name="Cooper D."/>
            <person name="Coutinho P.M."/>
            <person name="Couturier J."/>
            <person name="Covert S."/>
            <person name="Cronk Q."/>
            <person name="Cunningham R."/>
            <person name="Davis J."/>
            <person name="Degroeve S."/>
            <person name="Dejardin A."/>
            <person name="Depamphilis C."/>
            <person name="Detter J."/>
            <person name="Dirks B."/>
            <person name="Dubchak I."/>
            <person name="Duplessis S."/>
            <person name="Ehlting J."/>
            <person name="Ellis B."/>
            <person name="Gendler K."/>
            <person name="Goodstein D."/>
            <person name="Gribskov M."/>
            <person name="Grimwood J."/>
            <person name="Groover A."/>
            <person name="Gunter L."/>
            <person name="Hamberger B."/>
            <person name="Heinze B."/>
            <person name="Helariutta Y."/>
            <person name="Henrissat B."/>
            <person name="Holligan D."/>
            <person name="Holt R."/>
            <person name="Huang W."/>
            <person name="Islam-Faridi N."/>
            <person name="Jones S."/>
            <person name="Jones-Rhoades M."/>
            <person name="Jorgensen R."/>
            <person name="Joshi C."/>
            <person name="Kangasjarvi J."/>
            <person name="Karlsson J."/>
            <person name="Kelleher C."/>
            <person name="Kirkpatrick R."/>
            <person name="Kirst M."/>
            <person name="Kohler A."/>
            <person name="Kalluri U."/>
            <person name="Larimer F."/>
            <person name="Leebens-Mack J."/>
            <person name="Leple J.C."/>
            <person name="Locascio P."/>
            <person name="Lou Y."/>
            <person name="Lucas S."/>
            <person name="Martin F."/>
            <person name="Montanini B."/>
            <person name="Napoli C."/>
            <person name="Nelson D.R."/>
            <person name="Nelson C."/>
            <person name="Nieminen K."/>
            <person name="Nilsson O."/>
            <person name="Pereda V."/>
            <person name="Peter G."/>
            <person name="Philippe R."/>
            <person name="Pilate G."/>
            <person name="Poliakov A."/>
            <person name="Razumovskaya J."/>
            <person name="Richardson P."/>
            <person name="Rinaldi C."/>
            <person name="Ritland K."/>
            <person name="Rouze P."/>
            <person name="Ryaboy D."/>
            <person name="Schmutz J."/>
            <person name="Schrader J."/>
            <person name="Segerman B."/>
            <person name="Shin H."/>
            <person name="Siddiqui A."/>
            <person name="Sterky F."/>
            <person name="Terry A."/>
            <person name="Tsai C.J."/>
            <person name="Uberbacher E."/>
            <person name="Unneberg P."/>
            <person name="Vahala J."/>
            <person name="Wall K."/>
            <person name="Wessler S."/>
            <person name="Yang G."/>
            <person name="Yin T."/>
            <person name="Douglas C."/>
            <person name="Marra M."/>
            <person name="Sandberg G."/>
            <person name="Van de Peer Y."/>
            <person name="Rokhsar D."/>
        </authorList>
    </citation>
    <scope>NUCLEOTIDE SEQUENCE [LARGE SCALE GENOMIC DNA]</scope>
    <source>
        <strain evidence="2">cv. Nisqually</strain>
    </source>
</reference>
<protein>
    <submittedName>
        <fullName evidence="1">Uncharacterized protein</fullName>
    </submittedName>
</protein>
<keyword evidence="2" id="KW-1185">Reference proteome</keyword>
<gene>
    <name evidence="1" type="ORF">POPTR_014G003451v4</name>
</gene>
<proteinExistence type="predicted"/>